<dbReference type="InterPro" id="IPR025857">
    <property type="entry name" value="MacB_PCD"/>
</dbReference>
<evidence type="ECO:0000256" key="5">
    <source>
        <dbReference type="ARBA" id="ARBA00023136"/>
    </source>
</evidence>
<dbReference type="PANTHER" id="PTHR30572:SF18">
    <property type="entry name" value="ABC-TYPE MACROLIDE FAMILY EXPORT SYSTEM PERMEASE COMPONENT 2"/>
    <property type="match status" value="1"/>
</dbReference>
<evidence type="ECO:0000256" key="4">
    <source>
        <dbReference type="ARBA" id="ARBA00022989"/>
    </source>
</evidence>
<feature type="transmembrane region" description="Helical" evidence="6">
    <location>
        <begin position="368"/>
        <end position="391"/>
    </location>
</feature>
<reference evidence="10 12" key="2">
    <citation type="submission" date="2021-03" db="EMBL/GenBank/DDBJ databases">
        <title>Mucilaginibacter strains isolated from gold and copper mining confer multi heavy-metal resistance.</title>
        <authorList>
            <person name="Li Y."/>
        </authorList>
    </citation>
    <scope>NUCLEOTIDE SEQUENCE [LARGE SCALE GENOMIC DNA]</scope>
    <source>
        <strain evidence="10 12">P2-4</strain>
    </source>
</reference>
<keyword evidence="2" id="KW-1003">Cell membrane</keyword>
<dbReference type="EMBL" id="CP071880">
    <property type="protein sequence ID" value="QTE52996.1"/>
    <property type="molecule type" value="Genomic_DNA"/>
</dbReference>
<keyword evidence="3 6" id="KW-0812">Transmembrane</keyword>
<keyword evidence="4 6" id="KW-1133">Transmembrane helix</keyword>
<evidence type="ECO:0000259" key="7">
    <source>
        <dbReference type="Pfam" id="PF02687"/>
    </source>
</evidence>
<dbReference type="RefSeq" id="WP_112657988.1">
    <property type="nucleotide sequence ID" value="NZ_CP043451.1"/>
</dbReference>
<dbReference type="InterPro" id="IPR050250">
    <property type="entry name" value="Macrolide_Exporter_MacB"/>
</dbReference>
<keyword evidence="5 6" id="KW-0472">Membrane</keyword>
<dbReference type="Proteomes" id="UP000250557">
    <property type="component" value="Chromosome"/>
</dbReference>
<dbReference type="Pfam" id="PF02687">
    <property type="entry name" value="FtsX"/>
    <property type="match status" value="1"/>
</dbReference>
<feature type="transmembrane region" description="Helical" evidence="6">
    <location>
        <begin position="21"/>
        <end position="41"/>
    </location>
</feature>
<evidence type="ECO:0000313" key="12">
    <source>
        <dbReference type="Proteomes" id="UP000663940"/>
    </source>
</evidence>
<evidence type="ECO:0000259" key="8">
    <source>
        <dbReference type="Pfam" id="PF12704"/>
    </source>
</evidence>
<evidence type="ECO:0000256" key="6">
    <source>
        <dbReference type="SAM" id="Phobius"/>
    </source>
</evidence>
<evidence type="ECO:0000256" key="3">
    <source>
        <dbReference type="ARBA" id="ARBA00022692"/>
    </source>
</evidence>
<feature type="domain" description="MacB-like periplasmic core" evidence="8">
    <location>
        <begin position="20"/>
        <end position="236"/>
    </location>
</feature>
<dbReference type="InterPro" id="IPR003838">
    <property type="entry name" value="ABC3_permease_C"/>
</dbReference>
<sequence length="407" mass="46037">MLKNYFKIAIAVLKRRKFFTFISLFGISFTLTILIVLTAFIDKVIGDNYPDKKRDRSLYITRIQESGDNNMMSSTLSYYFLSHYTGMMKTPVKVAISSMFKGTNTYVNNKKIAVNFKYTNADYWDVLDYDFTEGKPFNKQQVSNADRIAVISEDMRRQYFGDVANVVGKYIEADNVNYRVIGVVKNVPVTNYMLYSDIYLPYTVSKEDYKSKGYLGGYLGILLANSPGDVPKMKAEYENIIKRVPVERKEFKHLYSHANTFFRSYVDTGNEEHSGVFIVVTAISIFVFIFTLLPTLNLVNINITRIMERSSEIGVRKAFGASSKTLVYQFIVENLILTLLGGLIGIVLSLIALSAINNANLIANLELSINFTVLFIGLLVCLVFGLLSGVYPAWRMSKLNVVTALKA</sequence>
<dbReference type="Proteomes" id="UP000663940">
    <property type="component" value="Chromosome"/>
</dbReference>
<feature type="transmembrane region" description="Helical" evidence="6">
    <location>
        <begin position="326"/>
        <end position="356"/>
    </location>
</feature>
<dbReference type="Pfam" id="PF12704">
    <property type="entry name" value="MacB_PCD"/>
    <property type="match status" value="1"/>
</dbReference>
<dbReference type="PANTHER" id="PTHR30572">
    <property type="entry name" value="MEMBRANE COMPONENT OF TRANSPORTER-RELATED"/>
    <property type="match status" value="1"/>
</dbReference>
<evidence type="ECO:0000313" key="10">
    <source>
        <dbReference type="EMBL" id="QTE52996.1"/>
    </source>
</evidence>
<gene>
    <name evidence="9" type="ORF">DIU31_013670</name>
    <name evidence="10" type="ORF">J3L21_13895</name>
</gene>
<dbReference type="GO" id="GO:0005886">
    <property type="term" value="C:plasma membrane"/>
    <property type="evidence" value="ECO:0007669"/>
    <property type="project" value="UniProtKB-SubCell"/>
</dbReference>
<dbReference type="AlphaFoldDB" id="A0AAE6MIC8"/>
<accession>A0AAE6MIC8</accession>
<evidence type="ECO:0000313" key="9">
    <source>
        <dbReference type="EMBL" id="QEM04506.1"/>
    </source>
</evidence>
<keyword evidence="12" id="KW-1185">Reference proteome</keyword>
<proteinExistence type="predicted"/>
<feature type="domain" description="ABC3 transporter permease C-terminal" evidence="7">
    <location>
        <begin position="285"/>
        <end position="400"/>
    </location>
</feature>
<name>A0AAE6MIC8_9SPHI</name>
<evidence type="ECO:0000313" key="11">
    <source>
        <dbReference type="Proteomes" id="UP000250557"/>
    </source>
</evidence>
<protein>
    <submittedName>
        <fullName evidence="10">ABC transporter permease</fullName>
    </submittedName>
    <submittedName>
        <fullName evidence="9">FtsX-like permease family protein</fullName>
    </submittedName>
</protein>
<organism evidence="9 11">
    <name type="scientific">Mucilaginibacter rubeus</name>
    <dbReference type="NCBI Taxonomy" id="2027860"/>
    <lineage>
        <taxon>Bacteria</taxon>
        <taxon>Pseudomonadati</taxon>
        <taxon>Bacteroidota</taxon>
        <taxon>Sphingobacteriia</taxon>
        <taxon>Sphingobacteriales</taxon>
        <taxon>Sphingobacteriaceae</taxon>
        <taxon>Mucilaginibacter</taxon>
    </lineage>
</organism>
<reference evidence="9 11" key="1">
    <citation type="submission" date="2019-08" db="EMBL/GenBank/DDBJ databases">
        <title>Comparative genome analysis confer to the adaptation heavy metal polluted environment.</title>
        <authorList>
            <person name="Li Y."/>
        </authorList>
    </citation>
    <scope>NUCLEOTIDE SEQUENCE [LARGE SCALE GENOMIC DNA]</scope>
    <source>
        <strain evidence="9 11">P2</strain>
    </source>
</reference>
<comment type="subcellular location">
    <subcellularLocation>
        <location evidence="1">Cell membrane</location>
        <topology evidence="1">Multi-pass membrane protein</topology>
    </subcellularLocation>
</comment>
<evidence type="ECO:0000256" key="2">
    <source>
        <dbReference type="ARBA" id="ARBA00022475"/>
    </source>
</evidence>
<dbReference type="EMBL" id="CP043451">
    <property type="protein sequence ID" value="QEM04506.1"/>
    <property type="molecule type" value="Genomic_DNA"/>
</dbReference>
<dbReference type="GO" id="GO:0022857">
    <property type="term" value="F:transmembrane transporter activity"/>
    <property type="evidence" value="ECO:0007669"/>
    <property type="project" value="TreeGrafter"/>
</dbReference>
<evidence type="ECO:0000256" key="1">
    <source>
        <dbReference type="ARBA" id="ARBA00004651"/>
    </source>
</evidence>
<feature type="transmembrane region" description="Helical" evidence="6">
    <location>
        <begin position="276"/>
        <end position="299"/>
    </location>
</feature>